<keyword evidence="1" id="KW-0808">Transferase</keyword>
<dbReference type="RefSeq" id="WP_379035232.1">
    <property type="nucleotide sequence ID" value="NZ_BAAABO010000004.1"/>
</dbReference>
<comment type="caution">
    <text evidence="4">The sequence shown here is derived from an EMBL/GenBank/DDBJ whole genome shotgun (WGS) entry which is preliminary data.</text>
</comment>
<dbReference type="InterPro" id="IPR000182">
    <property type="entry name" value="GNAT_dom"/>
</dbReference>
<evidence type="ECO:0000313" key="5">
    <source>
        <dbReference type="Proteomes" id="UP000609879"/>
    </source>
</evidence>
<feature type="domain" description="N-acetyltransferase" evidence="3">
    <location>
        <begin position="14"/>
        <end position="167"/>
    </location>
</feature>
<dbReference type="EMBL" id="BOMI01000006">
    <property type="protein sequence ID" value="GID71853.1"/>
    <property type="molecule type" value="Genomic_DNA"/>
</dbReference>
<reference evidence="4 5" key="1">
    <citation type="submission" date="2021-01" db="EMBL/GenBank/DDBJ databases">
        <title>Whole genome shotgun sequence of Actinoplanes deccanensis NBRC 13994.</title>
        <authorList>
            <person name="Komaki H."/>
            <person name="Tamura T."/>
        </authorList>
    </citation>
    <scope>NUCLEOTIDE SEQUENCE [LARGE SCALE GENOMIC DNA]</scope>
    <source>
        <strain evidence="4 5">NBRC 13994</strain>
    </source>
</reference>
<evidence type="ECO:0000313" key="4">
    <source>
        <dbReference type="EMBL" id="GID71853.1"/>
    </source>
</evidence>
<gene>
    <name evidence="4" type="ORF">Ade02nite_04940</name>
</gene>
<evidence type="ECO:0000259" key="3">
    <source>
        <dbReference type="PROSITE" id="PS51186"/>
    </source>
</evidence>
<dbReference type="SUPFAM" id="SSF55729">
    <property type="entry name" value="Acyl-CoA N-acyltransferases (Nat)"/>
    <property type="match status" value="1"/>
</dbReference>
<evidence type="ECO:0000256" key="2">
    <source>
        <dbReference type="ARBA" id="ARBA00023315"/>
    </source>
</evidence>
<keyword evidence="5" id="KW-1185">Reference proteome</keyword>
<keyword evidence="2" id="KW-0012">Acyltransferase</keyword>
<dbReference type="Pfam" id="PF00583">
    <property type="entry name" value="Acetyltransf_1"/>
    <property type="match status" value="1"/>
</dbReference>
<protein>
    <submittedName>
        <fullName evidence="4">Acetyltransferase</fullName>
    </submittedName>
</protein>
<dbReference type="PROSITE" id="PS51186">
    <property type="entry name" value="GNAT"/>
    <property type="match status" value="1"/>
</dbReference>
<dbReference type="InterPro" id="IPR016181">
    <property type="entry name" value="Acyl_CoA_acyltransferase"/>
</dbReference>
<dbReference type="Proteomes" id="UP000609879">
    <property type="component" value="Unassembled WGS sequence"/>
</dbReference>
<dbReference type="PANTHER" id="PTHR43877">
    <property type="entry name" value="AMINOALKYLPHOSPHONATE N-ACETYLTRANSFERASE-RELATED-RELATED"/>
    <property type="match status" value="1"/>
</dbReference>
<dbReference type="Gene3D" id="3.40.630.30">
    <property type="match status" value="1"/>
</dbReference>
<sequence>MATSCLSNYRMGIMQFRIAARADVPAILSMLADDEISRSRGFGAAVSEEADAAIWAAFDQIDADPANELIVGDDEGEIVATCQITVTPGLSRGGMKRLTIEAVRVRADRRGSGLGRAMMAYAVQRAREHGAGLVQLTTDKRRTDAKRFYESLGFTASHEGMKLTLGG</sequence>
<accession>A0ABQ3XVT4</accession>
<organism evidence="4 5">
    <name type="scientific">Paractinoplanes deccanensis</name>
    <dbReference type="NCBI Taxonomy" id="113561"/>
    <lineage>
        <taxon>Bacteria</taxon>
        <taxon>Bacillati</taxon>
        <taxon>Actinomycetota</taxon>
        <taxon>Actinomycetes</taxon>
        <taxon>Micromonosporales</taxon>
        <taxon>Micromonosporaceae</taxon>
        <taxon>Paractinoplanes</taxon>
    </lineage>
</organism>
<name>A0ABQ3XVT4_9ACTN</name>
<evidence type="ECO:0000256" key="1">
    <source>
        <dbReference type="ARBA" id="ARBA00022679"/>
    </source>
</evidence>
<dbReference type="CDD" id="cd04301">
    <property type="entry name" value="NAT_SF"/>
    <property type="match status" value="1"/>
</dbReference>
<dbReference type="InterPro" id="IPR050832">
    <property type="entry name" value="Bact_Acetyltransf"/>
</dbReference>
<proteinExistence type="predicted"/>